<organism evidence="2 3">
    <name type="scientific">Kolteria novifilia</name>
    <dbReference type="NCBI Taxonomy" id="2527975"/>
    <lineage>
        <taxon>Bacteria</taxon>
        <taxon>Pseudomonadati</taxon>
        <taxon>Planctomycetota</taxon>
        <taxon>Planctomycetia</taxon>
        <taxon>Kolteriales</taxon>
        <taxon>Kolteriaceae</taxon>
        <taxon>Kolteria</taxon>
    </lineage>
</organism>
<name>A0A518B2S4_9BACT</name>
<keyword evidence="1" id="KW-1133">Transmembrane helix</keyword>
<evidence type="ECO:0000313" key="3">
    <source>
        <dbReference type="Proteomes" id="UP000317093"/>
    </source>
</evidence>
<feature type="transmembrane region" description="Helical" evidence="1">
    <location>
        <begin position="175"/>
        <end position="195"/>
    </location>
</feature>
<keyword evidence="3" id="KW-1185">Reference proteome</keyword>
<evidence type="ECO:0000256" key="1">
    <source>
        <dbReference type="SAM" id="Phobius"/>
    </source>
</evidence>
<feature type="transmembrane region" description="Helical" evidence="1">
    <location>
        <begin position="92"/>
        <end position="109"/>
    </location>
</feature>
<gene>
    <name evidence="2" type="ORF">Pan216_21460</name>
</gene>
<dbReference type="KEGG" id="knv:Pan216_21460"/>
<dbReference type="Proteomes" id="UP000317093">
    <property type="component" value="Chromosome"/>
</dbReference>
<evidence type="ECO:0000313" key="2">
    <source>
        <dbReference type="EMBL" id="QDU61291.1"/>
    </source>
</evidence>
<accession>A0A518B2S4</accession>
<dbReference type="AlphaFoldDB" id="A0A518B2S4"/>
<dbReference type="RefSeq" id="WP_145257901.1">
    <property type="nucleotide sequence ID" value="NZ_CP036279.1"/>
</dbReference>
<keyword evidence="1" id="KW-0812">Transmembrane</keyword>
<protein>
    <submittedName>
        <fullName evidence="2">Uncharacterized protein</fullName>
    </submittedName>
</protein>
<dbReference type="EMBL" id="CP036279">
    <property type="protein sequence ID" value="QDU61291.1"/>
    <property type="molecule type" value="Genomic_DNA"/>
</dbReference>
<proteinExistence type="predicted"/>
<reference evidence="2 3" key="1">
    <citation type="submission" date="2019-02" db="EMBL/GenBank/DDBJ databases">
        <title>Deep-cultivation of Planctomycetes and their phenomic and genomic characterization uncovers novel biology.</title>
        <authorList>
            <person name="Wiegand S."/>
            <person name="Jogler M."/>
            <person name="Boedeker C."/>
            <person name="Pinto D."/>
            <person name="Vollmers J."/>
            <person name="Rivas-Marin E."/>
            <person name="Kohn T."/>
            <person name="Peeters S.H."/>
            <person name="Heuer A."/>
            <person name="Rast P."/>
            <person name="Oberbeckmann S."/>
            <person name="Bunk B."/>
            <person name="Jeske O."/>
            <person name="Meyerdierks A."/>
            <person name="Storesund J.E."/>
            <person name="Kallscheuer N."/>
            <person name="Luecker S."/>
            <person name="Lage O.M."/>
            <person name="Pohl T."/>
            <person name="Merkel B.J."/>
            <person name="Hornburger P."/>
            <person name="Mueller R.-W."/>
            <person name="Bruemmer F."/>
            <person name="Labrenz M."/>
            <person name="Spormann A.M."/>
            <person name="Op den Camp H."/>
            <person name="Overmann J."/>
            <person name="Amann R."/>
            <person name="Jetten M.S.M."/>
            <person name="Mascher T."/>
            <person name="Medema M.H."/>
            <person name="Devos D.P."/>
            <person name="Kaster A.-K."/>
            <person name="Ovreas L."/>
            <person name="Rohde M."/>
            <person name="Galperin M.Y."/>
            <person name="Jogler C."/>
        </authorList>
    </citation>
    <scope>NUCLEOTIDE SEQUENCE [LARGE SCALE GENOMIC DNA]</scope>
    <source>
        <strain evidence="2 3">Pan216</strain>
    </source>
</reference>
<sequence length="207" mass="23084">MLKAYDDRLFGVLDVATSKEYGREVQKREAFKLNADGEEYEWVYDYGLNAYSRQVERFDRLDDKANSMLQSLGLGSLLTTVAGGVAAAQLSVSAGAAFLVPICALVLGIRSTIRSLEPRNTPYLPDVLEAKRYVEEDDRKDAPRAHLVFELHLLCVGTALASEEKAKLLKRATRWYFVAVVSLIIPLLVTLYVLWAKESSVNPLPSK</sequence>
<keyword evidence="1" id="KW-0472">Membrane</keyword>